<protein>
    <recommendedName>
        <fullName evidence="3">DUF2877 domain-containing protein</fullName>
    </recommendedName>
</protein>
<dbReference type="EMBL" id="BJYE01000009">
    <property type="protein sequence ID" value="GEN56541.1"/>
    <property type="molecule type" value="Genomic_DNA"/>
</dbReference>
<proteinExistence type="predicted"/>
<accession>A0A511X0T9</accession>
<dbReference type="RefSeq" id="WP_089800926.1">
    <property type="nucleotide sequence ID" value="NZ_BJYE01000009.1"/>
</dbReference>
<sequence length="313" mass="35895">MRLTVNQIDWGLKRYLLGCNIGQVIGEVDAVYQQVINIKLKQADRLVTLAKSHVVQAPDMIKIKEDDVFNVLVKHINPSKEVYLIGYNTLMIEDYVIDFHHANLWSGRFVSYPESPHVTQQVIKRLKKFVKAHGDDRGILGSYLQLAGKTTNEKPLSLHQEALYERLELFNQWPKLEIIKQFIGLGIGLTPSGDDFLLGLFSVFNYYHTSEWRLILEYKDDFLTYTKERTTSVSYHMLKQMIYGQTNDALKALIEAENNVDVKHIERVLQIGSTSGTDMLVGVLVGLEHIYRKYIQGGISDDIESDDREECLS</sequence>
<name>A0A511X0T9_9BACI</name>
<gene>
    <name evidence="1" type="ORF">HAL01_10050</name>
</gene>
<dbReference type="AlphaFoldDB" id="A0A511X0T9"/>
<keyword evidence="2" id="KW-1185">Reference proteome</keyword>
<dbReference type="Pfam" id="PF11392">
    <property type="entry name" value="AllH"/>
    <property type="match status" value="1"/>
</dbReference>
<organism evidence="1 2">
    <name type="scientific">Halolactibacillus alkaliphilus</name>
    <dbReference type="NCBI Taxonomy" id="442899"/>
    <lineage>
        <taxon>Bacteria</taxon>
        <taxon>Bacillati</taxon>
        <taxon>Bacillota</taxon>
        <taxon>Bacilli</taxon>
        <taxon>Bacillales</taxon>
        <taxon>Bacillaceae</taxon>
        <taxon>Halolactibacillus</taxon>
    </lineage>
</organism>
<reference evidence="1 2" key="1">
    <citation type="submission" date="2019-07" db="EMBL/GenBank/DDBJ databases">
        <title>Whole genome shotgun sequence of Halolactibacillus alkaliphilus NBRC 103919.</title>
        <authorList>
            <person name="Hosoyama A."/>
            <person name="Uohara A."/>
            <person name="Ohji S."/>
            <person name="Ichikawa N."/>
        </authorList>
    </citation>
    <scope>NUCLEOTIDE SEQUENCE [LARGE SCALE GENOMIC DNA]</scope>
    <source>
        <strain evidence="1 2">NBRC 103919</strain>
    </source>
</reference>
<comment type="caution">
    <text evidence="1">The sequence shown here is derived from an EMBL/GenBank/DDBJ whole genome shotgun (WGS) entry which is preliminary data.</text>
</comment>
<evidence type="ECO:0008006" key="3">
    <source>
        <dbReference type="Google" id="ProtNLM"/>
    </source>
</evidence>
<dbReference type="Proteomes" id="UP000321400">
    <property type="component" value="Unassembled WGS sequence"/>
</dbReference>
<dbReference type="InterPro" id="IPR021530">
    <property type="entry name" value="AllH-like"/>
</dbReference>
<dbReference type="OrthoDB" id="4933449at2"/>
<evidence type="ECO:0000313" key="2">
    <source>
        <dbReference type="Proteomes" id="UP000321400"/>
    </source>
</evidence>
<dbReference type="STRING" id="442899.SAMN05720591_10850"/>
<evidence type="ECO:0000313" key="1">
    <source>
        <dbReference type="EMBL" id="GEN56541.1"/>
    </source>
</evidence>